<evidence type="ECO:0000313" key="2">
    <source>
        <dbReference type="Proteomes" id="UP001519460"/>
    </source>
</evidence>
<keyword evidence="2" id="KW-1185">Reference proteome</keyword>
<protein>
    <submittedName>
        <fullName evidence="1">Uncharacterized protein</fullName>
    </submittedName>
</protein>
<dbReference type="EMBL" id="JACVVK020000469">
    <property type="protein sequence ID" value="KAK7473465.1"/>
    <property type="molecule type" value="Genomic_DNA"/>
</dbReference>
<gene>
    <name evidence="1" type="ORF">BaRGS_00035294</name>
</gene>
<comment type="caution">
    <text evidence="1">The sequence shown here is derived from an EMBL/GenBank/DDBJ whole genome shotgun (WGS) entry which is preliminary data.</text>
</comment>
<dbReference type="Proteomes" id="UP001519460">
    <property type="component" value="Unassembled WGS sequence"/>
</dbReference>
<dbReference type="AlphaFoldDB" id="A0ABD0JEW0"/>
<name>A0ABD0JEW0_9CAEN</name>
<reference evidence="1 2" key="1">
    <citation type="journal article" date="2023" name="Sci. Data">
        <title>Genome assembly of the Korean intertidal mud-creeper Batillaria attramentaria.</title>
        <authorList>
            <person name="Patra A.K."/>
            <person name="Ho P.T."/>
            <person name="Jun S."/>
            <person name="Lee S.J."/>
            <person name="Kim Y."/>
            <person name="Won Y.J."/>
        </authorList>
    </citation>
    <scope>NUCLEOTIDE SEQUENCE [LARGE SCALE GENOMIC DNA]</scope>
    <source>
        <strain evidence="1">Wonlab-2016</strain>
    </source>
</reference>
<accession>A0ABD0JEW0</accession>
<feature type="non-terminal residue" evidence="1">
    <location>
        <position position="1"/>
    </location>
</feature>
<organism evidence="1 2">
    <name type="scientific">Batillaria attramentaria</name>
    <dbReference type="NCBI Taxonomy" id="370345"/>
    <lineage>
        <taxon>Eukaryota</taxon>
        <taxon>Metazoa</taxon>
        <taxon>Spiralia</taxon>
        <taxon>Lophotrochozoa</taxon>
        <taxon>Mollusca</taxon>
        <taxon>Gastropoda</taxon>
        <taxon>Caenogastropoda</taxon>
        <taxon>Sorbeoconcha</taxon>
        <taxon>Cerithioidea</taxon>
        <taxon>Batillariidae</taxon>
        <taxon>Batillaria</taxon>
    </lineage>
</organism>
<proteinExistence type="predicted"/>
<evidence type="ECO:0000313" key="1">
    <source>
        <dbReference type="EMBL" id="KAK7473465.1"/>
    </source>
</evidence>
<sequence>SNNNKDSTPVLRHLIRAPQISSPVLCDDENGKELVLEAGKELLPSHFSLDARYSRLSLLALRKSPLIHSTNAPCQGILTDLVVALGKRTASLRNPNTGCKDVDFSSAHIIMPLVKHHNFF</sequence>